<evidence type="ECO:0000313" key="2">
    <source>
        <dbReference type="Proteomes" id="UP000035681"/>
    </source>
</evidence>
<organism evidence="3">
    <name type="scientific">Strongyloides stercoralis</name>
    <name type="common">Threadworm</name>
    <dbReference type="NCBI Taxonomy" id="6248"/>
    <lineage>
        <taxon>Eukaryota</taxon>
        <taxon>Metazoa</taxon>
        <taxon>Ecdysozoa</taxon>
        <taxon>Nematoda</taxon>
        <taxon>Chromadorea</taxon>
        <taxon>Rhabditida</taxon>
        <taxon>Tylenchina</taxon>
        <taxon>Panagrolaimomorpha</taxon>
        <taxon>Strongyloidoidea</taxon>
        <taxon>Strongyloididae</taxon>
        <taxon>Strongyloides</taxon>
    </lineage>
</organism>
<name>A0A0K0DSY9_STRER</name>
<proteinExistence type="predicted"/>
<dbReference type="Proteomes" id="UP000035681">
    <property type="component" value="Unplaced"/>
</dbReference>
<evidence type="ECO:0000313" key="3">
    <source>
        <dbReference type="WBParaSite" id="SSTP_0000035100.1"/>
    </source>
</evidence>
<keyword evidence="2" id="KW-1185">Reference proteome</keyword>
<accession>A0A0K0DSY9</accession>
<protein>
    <submittedName>
        <fullName evidence="3">Ground-like domain-containing protein</fullName>
    </submittedName>
</protein>
<feature type="signal peptide" evidence="1">
    <location>
        <begin position="1"/>
        <end position="18"/>
    </location>
</feature>
<dbReference type="WBParaSite" id="SSTP_0000035100.1">
    <property type="protein sequence ID" value="SSTP_0000035100.1"/>
    <property type="gene ID" value="SSTP_0000035100"/>
</dbReference>
<evidence type="ECO:0000256" key="1">
    <source>
        <dbReference type="SAM" id="SignalP"/>
    </source>
</evidence>
<feature type="chain" id="PRO_5005327135" evidence="1">
    <location>
        <begin position="19"/>
        <end position="533"/>
    </location>
</feature>
<keyword evidence="1" id="KW-0732">Signal</keyword>
<dbReference type="AlphaFoldDB" id="A0A0K0DSY9"/>
<reference evidence="3" key="1">
    <citation type="submission" date="2015-08" db="UniProtKB">
        <authorList>
            <consortium name="WormBaseParasite"/>
        </authorList>
    </citation>
    <scope>IDENTIFICATION</scope>
</reference>
<sequence length="533" mass="60162">MIFVNLILLICTGQLSYACIGGSSPASCCRNGCSNTISSGCSSSRPIVNYQTQQQSQVYSQYIAPTYNHGIYAQVPSSYINSGSSHTINNQQYSSGALQQSSNIPHISSQNLYISPTQNQHLQQSQYYNDRPVSQPSYTNNVPVYSGKGENAKGAIYESIQQTVSHEQTQPINTYDSSSNVVTNSGSFIPIQKVETTKETIIPPQSTSSMINSYTHQKVESYTPEEKKTTFIEEKNIITQNYNENIPQINKENLEKTHTTEIETSLPHDDKKIVQVSPSPTHIEDSDYRDQEHEHETVVTSKETIMKTNIVPYTNEVMPPNPPEVESNQLDGKVQTIHVSELPPKGPDYQYQHNEKVYTQEKEEVINQPEVDNKKNIEEIDNVQNEETTINNNNNVIYVSETPQNIKIIQNVLSTKNYETNELSNTLGYDDKTTKQIDNESQLATTIQYNNLIDTTIKDIKNEVKTDEKTLAIGIIPNASETYFPTTVNVNTNTDGSVYEEGTTIKITTSNPIIIEEPQKPYRIRRIYFRHKN</sequence>
<dbReference type="WBParaSite" id="TCONS_00016725.p1">
    <property type="protein sequence ID" value="TCONS_00016725.p1"/>
    <property type="gene ID" value="XLOC_011381"/>
</dbReference>